<feature type="compositionally biased region" description="Basic and acidic residues" evidence="1">
    <location>
        <begin position="33"/>
        <end position="42"/>
    </location>
</feature>
<feature type="compositionally biased region" description="Polar residues" evidence="1">
    <location>
        <begin position="71"/>
        <end position="80"/>
    </location>
</feature>
<feature type="compositionally biased region" description="Basic and acidic residues" evidence="1">
    <location>
        <begin position="53"/>
        <end position="64"/>
    </location>
</feature>
<feature type="compositionally biased region" description="Basic residues" evidence="1">
    <location>
        <begin position="22"/>
        <end position="32"/>
    </location>
</feature>
<accession>A0AAN7SFY5</accession>
<comment type="caution">
    <text evidence="2">The sequence shown here is derived from an EMBL/GenBank/DDBJ whole genome shotgun (WGS) entry which is preliminary data.</text>
</comment>
<dbReference type="AlphaFoldDB" id="A0AAN7SFY5"/>
<organism evidence="2 3">
    <name type="scientific">Aquatica leii</name>
    <dbReference type="NCBI Taxonomy" id="1421715"/>
    <lineage>
        <taxon>Eukaryota</taxon>
        <taxon>Metazoa</taxon>
        <taxon>Ecdysozoa</taxon>
        <taxon>Arthropoda</taxon>
        <taxon>Hexapoda</taxon>
        <taxon>Insecta</taxon>
        <taxon>Pterygota</taxon>
        <taxon>Neoptera</taxon>
        <taxon>Endopterygota</taxon>
        <taxon>Coleoptera</taxon>
        <taxon>Polyphaga</taxon>
        <taxon>Elateriformia</taxon>
        <taxon>Elateroidea</taxon>
        <taxon>Lampyridae</taxon>
        <taxon>Luciolinae</taxon>
        <taxon>Aquatica</taxon>
    </lineage>
</organism>
<reference evidence="3" key="1">
    <citation type="submission" date="2023-01" db="EMBL/GenBank/DDBJ databases">
        <title>Key to firefly adult light organ development and bioluminescence: homeobox transcription factors regulate luciferase expression and transportation to peroxisome.</title>
        <authorList>
            <person name="Fu X."/>
        </authorList>
    </citation>
    <scope>NUCLEOTIDE SEQUENCE [LARGE SCALE GENOMIC DNA]</scope>
</reference>
<evidence type="ECO:0000256" key="1">
    <source>
        <dbReference type="SAM" id="MobiDB-lite"/>
    </source>
</evidence>
<gene>
    <name evidence="2" type="ORF">RN001_010215</name>
</gene>
<dbReference type="EMBL" id="JARPUR010000004">
    <property type="protein sequence ID" value="KAK4877709.1"/>
    <property type="molecule type" value="Genomic_DNA"/>
</dbReference>
<evidence type="ECO:0000313" key="2">
    <source>
        <dbReference type="EMBL" id="KAK4877709.1"/>
    </source>
</evidence>
<name>A0AAN7SFY5_9COLE</name>
<feature type="region of interest" description="Disordered" evidence="1">
    <location>
        <begin position="1"/>
        <end position="81"/>
    </location>
</feature>
<proteinExistence type="predicted"/>
<evidence type="ECO:0000313" key="3">
    <source>
        <dbReference type="Proteomes" id="UP001353858"/>
    </source>
</evidence>
<dbReference type="Proteomes" id="UP001353858">
    <property type="component" value="Unassembled WGS sequence"/>
</dbReference>
<sequence length="190" mass="21194">MPLSNSGNKKKNGFGVIWIPRGSRHKHKKNKYYVRDNYDPRRAMMSGDSPNSHTKDYYDFKEGRSTPPPTTSKDIAIQSSSGGGEAKAEILAASVILEPLKEPCSNHVGVIDSQSNHKNDDEIIAQEDKPLKSEHLTDEGDQKKLNGTIDKLDGNWVPTSDVKKDEEDSDENCAVKCLYYTLQCCECSIM</sequence>
<protein>
    <submittedName>
        <fullName evidence="2">Uncharacterized protein</fullName>
    </submittedName>
</protein>
<keyword evidence="3" id="KW-1185">Reference proteome</keyword>